<evidence type="ECO:0000259" key="2">
    <source>
        <dbReference type="Pfam" id="PF21671"/>
    </source>
</evidence>
<keyword evidence="4" id="KW-1185">Reference proteome</keyword>
<feature type="domain" description="Protein CPL1-like" evidence="2">
    <location>
        <begin position="194"/>
        <end position="261"/>
    </location>
</feature>
<dbReference type="InterPro" id="IPR048661">
    <property type="entry name" value="CPL1-like"/>
</dbReference>
<dbReference type="InterPro" id="IPR038955">
    <property type="entry name" value="PriA/CPL1_fungi"/>
</dbReference>
<sequence length="286" mass="30357">MRFTSPSLALALISLATLSAGTATHGDLAHRNYKPETSGRTVCGCITGAIKVNGRNCGNLATELCTCTNVLAELVESTTRNPIRTGRDHEGRDRTISALTDRINKCKKEDKRTCTHPKHSHPSCSRRNLCGYTCDRGYHDCGNNSCKRVCSAAPTGYISHPDKRDENYWGHRAQRSCAAGWTACGVPGGTSREWECLNTQTDLESCGGCPSGTVSSLTASASGKDCTAIPHIADVACVAGGCAVQRCLPGFKISSAGDACVAESSLFRTAFQAASAWGLEHIPLDK</sequence>
<gene>
    <name evidence="3" type="ORF">B0H15DRAFT_408269</name>
</gene>
<protein>
    <recommendedName>
        <fullName evidence="2">Protein CPL1-like domain-containing protein</fullName>
    </recommendedName>
</protein>
<dbReference type="PANTHER" id="PTHR35192:SF2">
    <property type="entry name" value="APPLE DOMAIN-CONTAINING PROTEIN"/>
    <property type="match status" value="1"/>
</dbReference>
<dbReference type="Pfam" id="PF21671">
    <property type="entry name" value="CPL1-like"/>
    <property type="match status" value="1"/>
</dbReference>
<evidence type="ECO:0000313" key="4">
    <source>
        <dbReference type="Proteomes" id="UP001222325"/>
    </source>
</evidence>
<feature type="signal peptide" evidence="1">
    <location>
        <begin position="1"/>
        <end position="23"/>
    </location>
</feature>
<proteinExistence type="predicted"/>
<dbReference type="AlphaFoldDB" id="A0AAD6UF21"/>
<organism evidence="3 4">
    <name type="scientific">Mycena belliarum</name>
    <dbReference type="NCBI Taxonomy" id="1033014"/>
    <lineage>
        <taxon>Eukaryota</taxon>
        <taxon>Fungi</taxon>
        <taxon>Dikarya</taxon>
        <taxon>Basidiomycota</taxon>
        <taxon>Agaricomycotina</taxon>
        <taxon>Agaricomycetes</taxon>
        <taxon>Agaricomycetidae</taxon>
        <taxon>Agaricales</taxon>
        <taxon>Marasmiineae</taxon>
        <taxon>Mycenaceae</taxon>
        <taxon>Mycena</taxon>
    </lineage>
</organism>
<evidence type="ECO:0000256" key="1">
    <source>
        <dbReference type="SAM" id="SignalP"/>
    </source>
</evidence>
<keyword evidence="1" id="KW-0732">Signal</keyword>
<dbReference type="EMBL" id="JARJCN010000004">
    <property type="protein sequence ID" value="KAJ7101298.1"/>
    <property type="molecule type" value="Genomic_DNA"/>
</dbReference>
<dbReference type="PANTHER" id="PTHR35192">
    <property type="entry name" value="PROTEIN, PUTATIVE-RELATED"/>
    <property type="match status" value="1"/>
</dbReference>
<reference evidence="3" key="1">
    <citation type="submission" date="2023-03" db="EMBL/GenBank/DDBJ databases">
        <title>Massive genome expansion in bonnet fungi (Mycena s.s.) driven by repeated elements and novel gene families across ecological guilds.</title>
        <authorList>
            <consortium name="Lawrence Berkeley National Laboratory"/>
            <person name="Harder C.B."/>
            <person name="Miyauchi S."/>
            <person name="Viragh M."/>
            <person name="Kuo A."/>
            <person name="Thoen E."/>
            <person name="Andreopoulos B."/>
            <person name="Lu D."/>
            <person name="Skrede I."/>
            <person name="Drula E."/>
            <person name="Henrissat B."/>
            <person name="Morin E."/>
            <person name="Kohler A."/>
            <person name="Barry K."/>
            <person name="LaButti K."/>
            <person name="Morin E."/>
            <person name="Salamov A."/>
            <person name="Lipzen A."/>
            <person name="Mereny Z."/>
            <person name="Hegedus B."/>
            <person name="Baldrian P."/>
            <person name="Stursova M."/>
            <person name="Weitz H."/>
            <person name="Taylor A."/>
            <person name="Grigoriev I.V."/>
            <person name="Nagy L.G."/>
            <person name="Martin F."/>
            <person name="Kauserud H."/>
        </authorList>
    </citation>
    <scope>NUCLEOTIDE SEQUENCE</scope>
    <source>
        <strain evidence="3">CBHHK173m</strain>
    </source>
</reference>
<comment type="caution">
    <text evidence="3">The sequence shown here is derived from an EMBL/GenBank/DDBJ whole genome shotgun (WGS) entry which is preliminary data.</text>
</comment>
<name>A0AAD6UF21_9AGAR</name>
<evidence type="ECO:0000313" key="3">
    <source>
        <dbReference type="EMBL" id="KAJ7101298.1"/>
    </source>
</evidence>
<feature type="chain" id="PRO_5041971845" description="Protein CPL1-like domain-containing protein" evidence="1">
    <location>
        <begin position="24"/>
        <end position="286"/>
    </location>
</feature>
<dbReference type="Proteomes" id="UP001222325">
    <property type="component" value="Unassembled WGS sequence"/>
</dbReference>
<accession>A0AAD6UF21</accession>